<keyword evidence="4 14" id="KW-0963">Cytoplasm</keyword>
<dbReference type="HAMAP" id="MF_00046">
    <property type="entry name" value="MurC"/>
    <property type="match status" value="1"/>
</dbReference>
<dbReference type="InterPro" id="IPR005758">
    <property type="entry name" value="UDP-N-AcMur_Ala_ligase_MurC"/>
</dbReference>
<evidence type="ECO:0000313" key="19">
    <source>
        <dbReference type="Proteomes" id="UP000095409"/>
    </source>
</evidence>
<proteinExistence type="inferred from homology"/>
<dbReference type="GO" id="GO:0005524">
    <property type="term" value="F:ATP binding"/>
    <property type="evidence" value="ECO:0007669"/>
    <property type="project" value="UniProtKB-UniRule"/>
</dbReference>
<keyword evidence="9 14" id="KW-0133">Cell shape</keyword>
<comment type="similarity">
    <text evidence="14">Belongs to the MurCDEF family.</text>
</comment>
<keyword evidence="6 14" id="KW-0132">Cell division</keyword>
<evidence type="ECO:0000256" key="12">
    <source>
        <dbReference type="ARBA" id="ARBA00023316"/>
    </source>
</evidence>
<dbReference type="Gene3D" id="3.90.190.20">
    <property type="entry name" value="Mur ligase, C-terminal domain"/>
    <property type="match status" value="1"/>
</dbReference>
<dbReference type="SUPFAM" id="SSF53244">
    <property type="entry name" value="MurD-like peptide ligases, peptide-binding domain"/>
    <property type="match status" value="1"/>
</dbReference>
<evidence type="ECO:0000256" key="10">
    <source>
        <dbReference type="ARBA" id="ARBA00022984"/>
    </source>
</evidence>
<dbReference type="InterPro" id="IPR000713">
    <property type="entry name" value="Mur_ligase_N"/>
</dbReference>
<reference evidence="18 19" key="1">
    <citation type="submission" date="2015-09" db="EMBL/GenBank/DDBJ databases">
        <authorList>
            <consortium name="Pathogen Informatics"/>
        </authorList>
    </citation>
    <scope>NUCLEOTIDE SEQUENCE [LARGE SCALE GENOMIC DNA]</scope>
    <source>
        <strain evidence="18 19">2789STDY5608837</strain>
    </source>
</reference>
<evidence type="ECO:0000256" key="3">
    <source>
        <dbReference type="ARBA" id="ARBA00012211"/>
    </source>
</evidence>
<dbReference type="Pfam" id="PF08245">
    <property type="entry name" value="Mur_ligase_M"/>
    <property type="match status" value="1"/>
</dbReference>
<dbReference type="PANTHER" id="PTHR43445:SF3">
    <property type="entry name" value="UDP-N-ACETYLMURAMATE--L-ALANINE LIGASE"/>
    <property type="match status" value="1"/>
</dbReference>
<evidence type="ECO:0000256" key="2">
    <source>
        <dbReference type="ARBA" id="ARBA00004752"/>
    </source>
</evidence>
<evidence type="ECO:0000259" key="16">
    <source>
        <dbReference type="Pfam" id="PF02875"/>
    </source>
</evidence>
<evidence type="ECO:0000256" key="13">
    <source>
        <dbReference type="ARBA" id="ARBA00047833"/>
    </source>
</evidence>
<evidence type="ECO:0000256" key="1">
    <source>
        <dbReference type="ARBA" id="ARBA00004496"/>
    </source>
</evidence>
<dbReference type="GO" id="GO:0008360">
    <property type="term" value="P:regulation of cell shape"/>
    <property type="evidence" value="ECO:0007669"/>
    <property type="project" value="UniProtKB-KW"/>
</dbReference>
<dbReference type="AlphaFoldDB" id="A0A174DKT5"/>
<dbReference type="EMBL" id="CYZD01000007">
    <property type="protein sequence ID" value="CUO26181.1"/>
    <property type="molecule type" value="Genomic_DNA"/>
</dbReference>
<comment type="catalytic activity">
    <reaction evidence="13 14">
        <text>UDP-N-acetyl-alpha-D-muramate + L-alanine + ATP = UDP-N-acetyl-alpha-D-muramoyl-L-alanine + ADP + phosphate + H(+)</text>
        <dbReference type="Rhea" id="RHEA:23372"/>
        <dbReference type="ChEBI" id="CHEBI:15378"/>
        <dbReference type="ChEBI" id="CHEBI:30616"/>
        <dbReference type="ChEBI" id="CHEBI:43474"/>
        <dbReference type="ChEBI" id="CHEBI:57972"/>
        <dbReference type="ChEBI" id="CHEBI:70757"/>
        <dbReference type="ChEBI" id="CHEBI:83898"/>
        <dbReference type="ChEBI" id="CHEBI:456216"/>
        <dbReference type="EC" id="6.3.2.8"/>
    </reaction>
</comment>
<dbReference type="GO" id="GO:0005737">
    <property type="term" value="C:cytoplasm"/>
    <property type="evidence" value="ECO:0007669"/>
    <property type="project" value="UniProtKB-SubCell"/>
</dbReference>
<evidence type="ECO:0000256" key="7">
    <source>
        <dbReference type="ARBA" id="ARBA00022741"/>
    </source>
</evidence>
<dbReference type="PANTHER" id="PTHR43445">
    <property type="entry name" value="UDP-N-ACETYLMURAMATE--L-ALANINE LIGASE-RELATED"/>
    <property type="match status" value="1"/>
</dbReference>
<dbReference type="InterPro" id="IPR050061">
    <property type="entry name" value="MurCDEF_pg_biosynth"/>
</dbReference>
<evidence type="ECO:0000313" key="18">
    <source>
        <dbReference type="EMBL" id="CUO26181.1"/>
    </source>
</evidence>
<accession>A0A174DKT5</accession>
<evidence type="ECO:0000256" key="9">
    <source>
        <dbReference type="ARBA" id="ARBA00022960"/>
    </source>
</evidence>
<keyword evidence="5 14" id="KW-0436">Ligase</keyword>
<comment type="subcellular location">
    <subcellularLocation>
        <location evidence="1 14">Cytoplasm</location>
    </subcellularLocation>
</comment>
<sequence length="459" mass="50266">MYQIDFHKPLSIHFIGIGGISMSGLAEILLEEGFTISGSDSKKSPLTSLLESKGAKIYYGQRASNISDSVQVVVYTAAIHPDNPEFACAKEKGIPMLTRAQLLGQIMRNYDTSIAVAGTHGKTTTTSMLSHILLKGECDPTISVGGILPAIGGNIRVGQSETFLTEACEYTNSFLSFFPTIGIILNIDADHLDFFKDIDDIRHSFRTFAELLPAEGALIINADTPKYEMITENLPCKVITYGLEHDAEYTATDITYDELGHATFHVLHNGEDLGTCSLKVPGIHNVSNALASIAAGQLLDLSTEVIFDGLKDFSGTDRRFQYKGKIGDVTIIDDYAHHPTEIEATLHAAKNYPHKKIWCVFQPHTYTRTKALLPEFAKALTLADHVVLADIYAARETDNLGISSRNLQEKIVELGTPCEYFPTFDEIENFLLENCTQGDLLITMGAGDVVNIGEQLLGK</sequence>
<dbReference type="SUPFAM" id="SSF53623">
    <property type="entry name" value="MurD-like peptide ligases, catalytic domain"/>
    <property type="match status" value="1"/>
</dbReference>
<evidence type="ECO:0000256" key="11">
    <source>
        <dbReference type="ARBA" id="ARBA00023306"/>
    </source>
</evidence>
<dbReference type="EC" id="6.3.2.8" evidence="3 14"/>
<dbReference type="Gene3D" id="3.40.50.720">
    <property type="entry name" value="NAD(P)-binding Rossmann-like Domain"/>
    <property type="match status" value="1"/>
</dbReference>
<dbReference type="Pfam" id="PF01225">
    <property type="entry name" value="Mur_ligase"/>
    <property type="match status" value="1"/>
</dbReference>
<keyword evidence="8 14" id="KW-0067">ATP-binding</keyword>
<dbReference type="RefSeq" id="WP_055066134.1">
    <property type="nucleotide sequence ID" value="NZ_CYZD01000007.1"/>
</dbReference>
<dbReference type="GO" id="GO:0071555">
    <property type="term" value="P:cell wall organization"/>
    <property type="evidence" value="ECO:0007669"/>
    <property type="project" value="UniProtKB-KW"/>
</dbReference>
<dbReference type="Proteomes" id="UP000095409">
    <property type="component" value="Unassembled WGS sequence"/>
</dbReference>
<dbReference type="NCBIfam" id="TIGR01082">
    <property type="entry name" value="murC"/>
    <property type="match status" value="1"/>
</dbReference>
<dbReference type="UniPathway" id="UPA00219"/>
<dbReference type="Gene3D" id="3.40.1190.10">
    <property type="entry name" value="Mur-like, catalytic domain"/>
    <property type="match status" value="1"/>
</dbReference>
<comment type="function">
    <text evidence="14">Cell wall formation.</text>
</comment>
<dbReference type="SUPFAM" id="SSF51984">
    <property type="entry name" value="MurCD N-terminal domain"/>
    <property type="match status" value="1"/>
</dbReference>
<protein>
    <recommendedName>
        <fullName evidence="3 14">UDP-N-acetylmuramate--L-alanine ligase</fullName>
        <ecNumber evidence="3 14">6.3.2.8</ecNumber>
    </recommendedName>
    <alternativeName>
        <fullName evidence="14">UDP-N-acetylmuramoyl-L-alanine synthetase</fullName>
    </alternativeName>
</protein>
<dbReference type="GO" id="GO:0051301">
    <property type="term" value="P:cell division"/>
    <property type="evidence" value="ECO:0007669"/>
    <property type="project" value="UniProtKB-KW"/>
</dbReference>
<evidence type="ECO:0000259" key="17">
    <source>
        <dbReference type="Pfam" id="PF08245"/>
    </source>
</evidence>
<dbReference type="InterPro" id="IPR036565">
    <property type="entry name" value="Mur-like_cat_sf"/>
</dbReference>
<dbReference type="GO" id="GO:0009252">
    <property type="term" value="P:peptidoglycan biosynthetic process"/>
    <property type="evidence" value="ECO:0007669"/>
    <property type="project" value="UniProtKB-UniRule"/>
</dbReference>
<dbReference type="InterPro" id="IPR036615">
    <property type="entry name" value="Mur_ligase_C_dom_sf"/>
</dbReference>
<evidence type="ECO:0000256" key="5">
    <source>
        <dbReference type="ARBA" id="ARBA00022598"/>
    </source>
</evidence>
<evidence type="ECO:0000256" key="8">
    <source>
        <dbReference type="ARBA" id="ARBA00022840"/>
    </source>
</evidence>
<evidence type="ECO:0000256" key="14">
    <source>
        <dbReference type="HAMAP-Rule" id="MF_00046"/>
    </source>
</evidence>
<evidence type="ECO:0000256" key="6">
    <source>
        <dbReference type="ARBA" id="ARBA00022618"/>
    </source>
</evidence>
<dbReference type="GO" id="GO:0008763">
    <property type="term" value="F:UDP-N-acetylmuramate-L-alanine ligase activity"/>
    <property type="evidence" value="ECO:0007669"/>
    <property type="project" value="UniProtKB-UniRule"/>
</dbReference>
<dbReference type="Pfam" id="PF02875">
    <property type="entry name" value="Mur_ligase_C"/>
    <property type="match status" value="1"/>
</dbReference>
<dbReference type="InterPro" id="IPR004101">
    <property type="entry name" value="Mur_ligase_C"/>
</dbReference>
<name>A0A174DKT5_9FIRM</name>
<evidence type="ECO:0000259" key="15">
    <source>
        <dbReference type="Pfam" id="PF01225"/>
    </source>
</evidence>
<feature type="domain" description="Mur ligase N-terminal catalytic" evidence="15">
    <location>
        <begin position="12"/>
        <end position="110"/>
    </location>
</feature>
<keyword evidence="10 14" id="KW-0573">Peptidoglycan synthesis</keyword>
<organism evidence="18 19">
    <name type="scientific">Blautia obeum</name>
    <dbReference type="NCBI Taxonomy" id="40520"/>
    <lineage>
        <taxon>Bacteria</taxon>
        <taxon>Bacillati</taxon>
        <taxon>Bacillota</taxon>
        <taxon>Clostridia</taxon>
        <taxon>Lachnospirales</taxon>
        <taxon>Lachnospiraceae</taxon>
        <taxon>Blautia</taxon>
    </lineage>
</organism>
<feature type="domain" description="Mur ligase central" evidence="17">
    <location>
        <begin position="116"/>
        <end position="295"/>
    </location>
</feature>
<feature type="domain" description="Mur ligase C-terminal" evidence="16">
    <location>
        <begin position="318"/>
        <end position="447"/>
    </location>
</feature>
<gene>
    <name evidence="14 18" type="primary">murC</name>
    <name evidence="18" type="ORF">ERS852394_01811</name>
</gene>
<keyword evidence="12 14" id="KW-0961">Cell wall biogenesis/degradation</keyword>
<keyword evidence="7 14" id="KW-0547">Nucleotide-binding</keyword>
<evidence type="ECO:0000256" key="4">
    <source>
        <dbReference type="ARBA" id="ARBA00022490"/>
    </source>
</evidence>
<feature type="binding site" evidence="14">
    <location>
        <begin position="118"/>
        <end position="124"/>
    </location>
    <ligand>
        <name>ATP</name>
        <dbReference type="ChEBI" id="CHEBI:30616"/>
    </ligand>
</feature>
<dbReference type="InterPro" id="IPR013221">
    <property type="entry name" value="Mur_ligase_cen"/>
</dbReference>
<keyword evidence="11 14" id="KW-0131">Cell cycle</keyword>
<comment type="pathway">
    <text evidence="2 14">Cell wall biogenesis; peptidoglycan biosynthesis.</text>
</comment>